<dbReference type="EMBL" id="LWMV01000168">
    <property type="protein sequence ID" value="KZX12366.1"/>
    <property type="molecule type" value="Genomic_DNA"/>
</dbReference>
<dbReference type="GO" id="GO:0005506">
    <property type="term" value="F:iron ion binding"/>
    <property type="evidence" value="ECO:0007669"/>
    <property type="project" value="UniProtKB-UniRule"/>
</dbReference>
<dbReference type="SUPFAM" id="SSF57802">
    <property type="entry name" value="Rubredoxin-like"/>
    <property type="match status" value="1"/>
</dbReference>
<evidence type="ECO:0000313" key="9">
    <source>
        <dbReference type="Proteomes" id="UP000077245"/>
    </source>
</evidence>
<comment type="function">
    <text evidence="1">Rubredoxin is a small nonheme, iron protein lacking acid-labile sulfide. Its single Fe, chelated to 4 Cys, functions as an electron acceptor and may also stabilize the conformation of the molecule.</text>
</comment>
<dbReference type="InterPro" id="IPR024934">
    <property type="entry name" value="Rubredoxin-like_dom"/>
</dbReference>
<evidence type="ECO:0000313" key="8">
    <source>
        <dbReference type="EMBL" id="KZX12366.1"/>
    </source>
</evidence>
<dbReference type="STRING" id="49547.MBCUR_10580"/>
<reference evidence="8 9" key="1">
    <citation type="submission" date="2016-04" db="EMBL/GenBank/DDBJ databases">
        <title>Genome sequence of Methanobrevibacter curvatus DSM 11111.</title>
        <authorList>
            <person name="Poehlein A."/>
            <person name="Seedorf H."/>
            <person name="Daniel R."/>
        </authorList>
    </citation>
    <scope>NUCLEOTIDE SEQUENCE [LARGE SCALE GENOMIC DNA]</scope>
    <source>
        <strain evidence="8 9">DSM 11111</strain>
    </source>
</reference>
<evidence type="ECO:0000256" key="6">
    <source>
        <dbReference type="RuleBase" id="RU003820"/>
    </source>
</evidence>
<comment type="cofactor">
    <cofactor evidence="6">
        <name>Fe(3+)</name>
        <dbReference type="ChEBI" id="CHEBI:29034"/>
    </cofactor>
</comment>
<dbReference type="GO" id="GO:0009055">
    <property type="term" value="F:electron transfer activity"/>
    <property type="evidence" value="ECO:0007669"/>
    <property type="project" value="TreeGrafter"/>
</dbReference>
<dbReference type="PANTHER" id="PTHR47627">
    <property type="entry name" value="RUBREDOXIN"/>
    <property type="match status" value="1"/>
</dbReference>
<keyword evidence="3 6" id="KW-0479">Metal-binding</keyword>
<dbReference type="PANTHER" id="PTHR47627:SF1">
    <property type="entry name" value="RUBREDOXIN-1-RELATED"/>
    <property type="match status" value="1"/>
</dbReference>
<dbReference type="RefSeq" id="WP_067091189.1">
    <property type="nucleotide sequence ID" value="NZ_LWMV01000168.1"/>
</dbReference>
<organism evidence="8 9">
    <name type="scientific">Methanobrevibacter curvatus</name>
    <dbReference type="NCBI Taxonomy" id="49547"/>
    <lineage>
        <taxon>Archaea</taxon>
        <taxon>Methanobacteriati</taxon>
        <taxon>Methanobacteriota</taxon>
        <taxon>Methanomada group</taxon>
        <taxon>Methanobacteria</taxon>
        <taxon>Methanobacteriales</taxon>
        <taxon>Methanobacteriaceae</taxon>
        <taxon>Methanobrevibacter</taxon>
    </lineage>
</organism>
<feature type="domain" description="Rubredoxin-like" evidence="7">
    <location>
        <begin position="5"/>
        <end position="51"/>
    </location>
</feature>
<gene>
    <name evidence="8" type="primary">rubR2</name>
    <name evidence="8" type="ORF">MBCUR_10580</name>
</gene>
<dbReference type="PROSITE" id="PS50903">
    <property type="entry name" value="RUBREDOXIN_LIKE"/>
    <property type="match status" value="1"/>
</dbReference>
<evidence type="ECO:0000256" key="4">
    <source>
        <dbReference type="ARBA" id="ARBA00022982"/>
    </source>
</evidence>
<dbReference type="FunFam" id="2.20.28.10:FF:000001">
    <property type="entry name" value="Rubredoxin"/>
    <property type="match status" value="1"/>
</dbReference>
<protein>
    <recommendedName>
        <fullName evidence="6">Rubredoxin</fullName>
    </recommendedName>
</protein>
<comment type="similarity">
    <text evidence="6">Belongs to the rubredoxin family.</text>
</comment>
<accession>A0A166AR29</accession>
<dbReference type="AlphaFoldDB" id="A0A166AR29"/>
<dbReference type="Proteomes" id="UP000077245">
    <property type="component" value="Unassembled WGS sequence"/>
</dbReference>
<dbReference type="InterPro" id="IPR050526">
    <property type="entry name" value="Rubredoxin_ET"/>
</dbReference>
<dbReference type="Pfam" id="PF00301">
    <property type="entry name" value="Rubredoxin"/>
    <property type="match status" value="1"/>
</dbReference>
<evidence type="ECO:0000256" key="3">
    <source>
        <dbReference type="ARBA" id="ARBA00022723"/>
    </source>
</evidence>
<dbReference type="Gene3D" id="2.20.28.10">
    <property type="match status" value="1"/>
</dbReference>
<evidence type="ECO:0000256" key="5">
    <source>
        <dbReference type="ARBA" id="ARBA00023004"/>
    </source>
</evidence>
<dbReference type="PRINTS" id="PR00163">
    <property type="entry name" value="RUBREDOXIN"/>
</dbReference>
<dbReference type="InterPro" id="IPR024935">
    <property type="entry name" value="Rubredoxin_dom"/>
</dbReference>
<dbReference type="GO" id="GO:0043448">
    <property type="term" value="P:alkane catabolic process"/>
    <property type="evidence" value="ECO:0007669"/>
    <property type="project" value="TreeGrafter"/>
</dbReference>
<dbReference type="CDD" id="cd00730">
    <property type="entry name" value="rubredoxin"/>
    <property type="match status" value="1"/>
</dbReference>
<evidence type="ECO:0000259" key="7">
    <source>
        <dbReference type="PROSITE" id="PS50903"/>
    </source>
</evidence>
<keyword evidence="2" id="KW-0813">Transport</keyword>
<proteinExistence type="inferred from homology"/>
<dbReference type="PROSITE" id="PS00202">
    <property type="entry name" value="RUBREDOXIN"/>
    <property type="match status" value="1"/>
</dbReference>
<dbReference type="PATRIC" id="fig|49547.3.peg.1130"/>
<name>A0A166AR29_9EURY</name>
<dbReference type="InterPro" id="IPR018527">
    <property type="entry name" value="Rubredoxin_Fe_BS"/>
</dbReference>
<comment type="caution">
    <text evidence="8">The sequence shown here is derived from an EMBL/GenBank/DDBJ whole genome shotgun (WGS) entry which is preliminary data.</text>
</comment>
<dbReference type="OrthoDB" id="371635at2157"/>
<keyword evidence="4 6" id="KW-0249">Electron transport</keyword>
<keyword evidence="5 6" id="KW-0408">Iron</keyword>
<evidence type="ECO:0000256" key="2">
    <source>
        <dbReference type="ARBA" id="ARBA00022448"/>
    </source>
</evidence>
<sequence length="51" mass="5516">MVNVCTLCGYEYDSSVGDPDNSVESGTAFSDLPDDWVCPMCGAEKTMFAEK</sequence>
<evidence type="ECO:0000256" key="1">
    <source>
        <dbReference type="ARBA" id="ARBA00002360"/>
    </source>
</evidence>
<keyword evidence="9" id="KW-1185">Reference proteome</keyword>